<dbReference type="Pfam" id="PF05035">
    <property type="entry name" value="DGOK"/>
    <property type="match status" value="1"/>
</dbReference>
<keyword evidence="2" id="KW-1185">Reference proteome</keyword>
<dbReference type="InterPro" id="IPR042257">
    <property type="entry name" value="DGOK_C"/>
</dbReference>
<evidence type="ECO:0000313" key="1">
    <source>
        <dbReference type="EMBL" id="RVV99462.1"/>
    </source>
</evidence>
<organism evidence="1 2">
    <name type="scientific">Mesobaculum littorinae</name>
    <dbReference type="NCBI Taxonomy" id="2486419"/>
    <lineage>
        <taxon>Bacteria</taxon>
        <taxon>Pseudomonadati</taxon>
        <taxon>Pseudomonadota</taxon>
        <taxon>Alphaproteobacteria</taxon>
        <taxon>Rhodobacterales</taxon>
        <taxon>Roseobacteraceae</taxon>
        <taxon>Mesobaculum</taxon>
    </lineage>
</organism>
<evidence type="ECO:0000313" key="2">
    <source>
        <dbReference type="Proteomes" id="UP000285908"/>
    </source>
</evidence>
<gene>
    <name evidence="1" type="ORF">EKE94_01905</name>
</gene>
<dbReference type="Gene3D" id="3.30.420.310">
    <property type="entry name" value="2-keto-3-deoxy-galactonokinase, C-terminal domain"/>
    <property type="match status" value="1"/>
</dbReference>
<keyword evidence="1" id="KW-0808">Transferase</keyword>
<protein>
    <submittedName>
        <fullName evidence="1">2-dehydro-3-deoxygalactonokinase</fullName>
    </submittedName>
</protein>
<name>A0A438ALB4_9RHOB</name>
<accession>A0A438ALB4</accession>
<dbReference type="OrthoDB" id="256574at2"/>
<comment type="caution">
    <text evidence="1">The sequence shown here is derived from an EMBL/GenBank/DDBJ whole genome shotgun (WGS) entry which is preliminary data.</text>
</comment>
<dbReference type="EMBL" id="RQXX01000001">
    <property type="protein sequence ID" value="RVV99462.1"/>
    <property type="molecule type" value="Genomic_DNA"/>
</dbReference>
<dbReference type="InterPro" id="IPR042258">
    <property type="entry name" value="DGOK_N"/>
</dbReference>
<dbReference type="InterPro" id="IPR007729">
    <property type="entry name" value="DGOK"/>
</dbReference>
<dbReference type="GO" id="GO:0034194">
    <property type="term" value="P:D-galactonate catabolic process"/>
    <property type="evidence" value="ECO:0007669"/>
    <property type="project" value="InterPro"/>
</dbReference>
<reference evidence="1 2" key="1">
    <citation type="submission" date="2018-11" db="EMBL/GenBank/DDBJ databases">
        <title>Mesobaculum littorinae gen. nov., sp. nov., isolated from Littorina scabra that represents a novel genus of the order Rhodobacteraceae.</title>
        <authorList>
            <person name="Li F."/>
        </authorList>
    </citation>
    <scope>NUCLEOTIDE SEQUENCE [LARGE SCALE GENOMIC DNA]</scope>
    <source>
        <strain evidence="1 2">M0103</strain>
    </source>
</reference>
<proteinExistence type="predicted"/>
<dbReference type="Gene3D" id="3.30.420.300">
    <property type="entry name" value="2-keto-3-deoxy-galactonokinase, substrate binding domain"/>
    <property type="match status" value="1"/>
</dbReference>
<dbReference type="AlphaFoldDB" id="A0A438ALB4"/>
<dbReference type="GO" id="GO:0008671">
    <property type="term" value="F:2-dehydro-3-deoxygalactonokinase activity"/>
    <property type="evidence" value="ECO:0007669"/>
    <property type="project" value="InterPro"/>
</dbReference>
<sequence>MVQRQERQGMDFIAVDWGSTRFRAWSLDSDGQVRDSTESDTGLKAVTDGAFEAVLMAACGDWMASDPALPILMSGMVGSRAGWKEAPYCPCPADMADISAAAIGFDVAGHPAAILPGATCDDARGHADVMRGEEVQIFGAAELLGLTDAAICIPGTHAKWARLAGGRLTGFETHMTGEIFALLRSQSLVGALAEGDADDPQAFLDGVDHGMAVPVPHAAFAARADALQGRLPATSVSAFLSGVLIGGELAHRPDADETILLATGVLADRYAAALDHLGTAVRKVDAKEATRAGQVRAAAALWPGRVGA</sequence>
<dbReference type="Proteomes" id="UP000285908">
    <property type="component" value="Unassembled WGS sequence"/>
</dbReference>
<keyword evidence="1" id="KW-0418">Kinase</keyword>